<reference evidence="1" key="1">
    <citation type="submission" date="2020-05" db="EMBL/GenBank/DDBJ databases">
        <authorList>
            <person name="Chiriac C."/>
            <person name="Salcher M."/>
            <person name="Ghai R."/>
            <person name="Kavagutti S V."/>
        </authorList>
    </citation>
    <scope>NUCLEOTIDE SEQUENCE</scope>
</reference>
<protein>
    <submittedName>
        <fullName evidence="1">Uncharacterized protein</fullName>
    </submittedName>
</protein>
<evidence type="ECO:0000313" key="1">
    <source>
        <dbReference type="EMBL" id="CAB4202730.1"/>
    </source>
</evidence>
<gene>
    <name evidence="1" type="ORF">UFOVP1370_33</name>
</gene>
<name>A0A6J5RWE4_9CAUD</name>
<sequence>MADTQTDYGVAHFYGLYDTRTYMTVQSDSITDTFKLDVEVADESGRVITDRLDDRYYEITLDGVILATGAIPVIGSQFSYHSVQYILKSLDNKGTNKDFRKLSVKGVKYQQIA</sequence>
<accession>A0A6J5RWE4</accession>
<dbReference type="EMBL" id="LR797325">
    <property type="protein sequence ID" value="CAB4202730.1"/>
    <property type="molecule type" value="Genomic_DNA"/>
</dbReference>
<organism evidence="1">
    <name type="scientific">uncultured Caudovirales phage</name>
    <dbReference type="NCBI Taxonomy" id="2100421"/>
    <lineage>
        <taxon>Viruses</taxon>
        <taxon>Duplodnaviria</taxon>
        <taxon>Heunggongvirae</taxon>
        <taxon>Uroviricota</taxon>
        <taxon>Caudoviricetes</taxon>
        <taxon>Peduoviridae</taxon>
        <taxon>Maltschvirus</taxon>
        <taxon>Maltschvirus maltsch</taxon>
    </lineage>
</organism>
<proteinExistence type="predicted"/>